<feature type="compositionally biased region" description="Polar residues" evidence="1">
    <location>
        <begin position="84"/>
        <end position="96"/>
    </location>
</feature>
<organism evidence="2 3">
    <name type="scientific">Trichonephila inaurata madagascariensis</name>
    <dbReference type="NCBI Taxonomy" id="2747483"/>
    <lineage>
        <taxon>Eukaryota</taxon>
        <taxon>Metazoa</taxon>
        <taxon>Ecdysozoa</taxon>
        <taxon>Arthropoda</taxon>
        <taxon>Chelicerata</taxon>
        <taxon>Arachnida</taxon>
        <taxon>Araneae</taxon>
        <taxon>Araneomorphae</taxon>
        <taxon>Entelegynae</taxon>
        <taxon>Araneoidea</taxon>
        <taxon>Nephilidae</taxon>
        <taxon>Trichonephila</taxon>
        <taxon>Trichonephila inaurata</taxon>
    </lineage>
</organism>
<evidence type="ECO:0000313" key="2">
    <source>
        <dbReference type="EMBL" id="GFY65051.1"/>
    </source>
</evidence>
<feature type="compositionally biased region" description="Basic residues" evidence="1">
    <location>
        <begin position="102"/>
        <end position="111"/>
    </location>
</feature>
<dbReference type="EMBL" id="BMAV01015523">
    <property type="protein sequence ID" value="GFY65051.1"/>
    <property type="molecule type" value="Genomic_DNA"/>
</dbReference>
<gene>
    <name evidence="2" type="ORF">TNIN_335611</name>
</gene>
<keyword evidence="3" id="KW-1185">Reference proteome</keyword>
<sequence>MSPNEMRLCSMPGRALGCLRRLAPFTYGLKCRRKTPYILHLSRESRLLARIVSEKDPLNECLASWSSSFLLTSLCRVYISSTLKPITPSTTSQPAKTATPRPAKRQHQHHN</sequence>
<evidence type="ECO:0000313" key="3">
    <source>
        <dbReference type="Proteomes" id="UP000886998"/>
    </source>
</evidence>
<name>A0A8X6Y2V5_9ARAC</name>
<accession>A0A8X6Y2V5</accession>
<comment type="caution">
    <text evidence="2">The sequence shown here is derived from an EMBL/GenBank/DDBJ whole genome shotgun (WGS) entry which is preliminary data.</text>
</comment>
<proteinExistence type="predicted"/>
<protein>
    <submittedName>
        <fullName evidence="2">Uncharacterized protein</fullName>
    </submittedName>
</protein>
<feature type="region of interest" description="Disordered" evidence="1">
    <location>
        <begin position="84"/>
        <end position="111"/>
    </location>
</feature>
<evidence type="ECO:0000256" key="1">
    <source>
        <dbReference type="SAM" id="MobiDB-lite"/>
    </source>
</evidence>
<dbReference type="AlphaFoldDB" id="A0A8X6Y2V5"/>
<reference evidence="2" key="1">
    <citation type="submission" date="2020-08" db="EMBL/GenBank/DDBJ databases">
        <title>Multicomponent nature underlies the extraordinary mechanical properties of spider dragline silk.</title>
        <authorList>
            <person name="Kono N."/>
            <person name="Nakamura H."/>
            <person name="Mori M."/>
            <person name="Yoshida Y."/>
            <person name="Ohtoshi R."/>
            <person name="Malay A.D."/>
            <person name="Moran D.A.P."/>
            <person name="Tomita M."/>
            <person name="Numata K."/>
            <person name="Arakawa K."/>
        </authorList>
    </citation>
    <scope>NUCLEOTIDE SEQUENCE</scope>
</reference>
<dbReference type="Proteomes" id="UP000886998">
    <property type="component" value="Unassembled WGS sequence"/>
</dbReference>